<reference evidence="1" key="2">
    <citation type="journal article" date="2011" name="Microb. Ecol.">
        <title>Taxonomic and Functional Metagenomic Profiling of the Microbial Community in the Anoxic Sediment of a Sub-saline Shallow Lake (Laguna de Carrizo, Central Spain).</title>
        <authorList>
            <person name="Ferrer M."/>
            <person name="Guazzaroni M.E."/>
            <person name="Richter M."/>
            <person name="Garcia-Salamanca A."/>
            <person name="Yarza P."/>
            <person name="Suarez-Suarez A."/>
            <person name="Solano J."/>
            <person name="Alcaide M."/>
            <person name="van Dillewijn P."/>
            <person name="Molina-Henares M.A."/>
            <person name="Lopez-Cortes N."/>
            <person name="Al-Ramahi Y."/>
            <person name="Guerrero C."/>
            <person name="Acosta A."/>
            <person name="de Eugenio L.I."/>
            <person name="Martinez V."/>
            <person name="Marques S."/>
            <person name="Rojo F."/>
            <person name="Santero E."/>
            <person name="Genilloud O."/>
            <person name="Perez-Perez J."/>
            <person name="Rossello-Mora R."/>
            <person name="Ramos J.L."/>
        </authorList>
    </citation>
    <scope>NUCLEOTIDE SEQUENCE</scope>
</reference>
<organism evidence="1">
    <name type="scientific">sediment metagenome</name>
    <dbReference type="NCBI Taxonomy" id="749907"/>
    <lineage>
        <taxon>unclassified sequences</taxon>
        <taxon>metagenomes</taxon>
        <taxon>ecological metagenomes</taxon>
    </lineage>
</organism>
<comment type="caution">
    <text evidence="1">The sequence shown here is derived from an EMBL/GenBank/DDBJ whole genome shotgun (WGS) entry which is preliminary data.</text>
</comment>
<dbReference type="EMBL" id="ADZX01000158">
    <property type="protein sequence ID" value="EFK97492.1"/>
    <property type="molecule type" value="Genomic_DNA"/>
</dbReference>
<accession>D9PG22</accession>
<proteinExistence type="predicted"/>
<sequence length="51" mass="5663">MRRNILHSGAKELTYEIRKIVSVAEKIGKLGQKLTMENIGDPLTAGEILPE</sequence>
<evidence type="ECO:0000313" key="1">
    <source>
        <dbReference type="EMBL" id="EFK97492.1"/>
    </source>
</evidence>
<dbReference type="AlphaFoldDB" id="D9PG22"/>
<name>D9PG22_9ZZZZ</name>
<protein>
    <submittedName>
        <fullName evidence="1">Uncharacterized protein</fullName>
    </submittedName>
</protein>
<gene>
    <name evidence="1" type="ORF">LDC_0467</name>
</gene>
<reference evidence="1" key="1">
    <citation type="submission" date="2010-07" db="EMBL/GenBank/DDBJ databases">
        <authorList>
            <consortium name="CONSOLIDER consortium CSD2007-00005"/>
            <person name="Guazzaroni M.-E."/>
            <person name="Richter M."/>
            <person name="Garcia-Salamanca A."/>
            <person name="Yarza P."/>
            <person name="Ferrer M."/>
        </authorList>
    </citation>
    <scope>NUCLEOTIDE SEQUENCE</scope>
</reference>